<reference evidence="1 2" key="1">
    <citation type="journal article" date="2013" name="Genome Biol.">
        <title>Genome of Acanthamoeba castellanii highlights extensive lateral gene transfer and early evolution of tyrosine kinase signaling.</title>
        <authorList>
            <person name="Clarke M."/>
            <person name="Lohan A.J."/>
            <person name="Liu B."/>
            <person name="Lagkouvardos I."/>
            <person name="Roy S."/>
            <person name="Zafar N."/>
            <person name="Bertelli C."/>
            <person name="Schilde C."/>
            <person name="Kianianmomeni A."/>
            <person name="Burglin T.R."/>
            <person name="Frech C."/>
            <person name="Turcotte B."/>
            <person name="Kopec K.O."/>
            <person name="Synnott J.M."/>
            <person name="Choo C."/>
            <person name="Paponov I."/>
            <person name="Finkler A."/>
            <person name="Soon Heng Tan C."/>
            <person name="Hutchins A.P."/>
            <person name="Weinmeier T."/>
            <person name="Rattei T."/>
            <person name="Chu J.S."/>
            <person name="Gimenez G."/>
            <person name="Irimia M."/>
            <person name="Rigden D.J."/>
            <person name="Fitzpatrick D.A."/>
            <person name="Lorenzo-Morales J."/>
            <person name="Bateman A."/>
            <person name="Chiu C.H."/>
            <person name="Tang P."/>
            <person name="Hegemann P."/>
            <person name="Fromm H."/>
            <person name="Raoult D."/>
            <person name="Greub G."/>
            <person name="Miranda-Saavedra D."/>
            <person name="Chen N."/>
            <person name="Nash P."/>
            <person name="Ginger M.L."/>
            <person name="Horn M."/>
            <person name="Schaap P."/>
            <person name="Caler L."/>
            <person name="Loftus B."/>
        </authorList>
    </citation>
    <scope>NUCLEOTIDE SEQUENCE [LARGE SCALE GENOMIC DNA]</scope>
    <source>
        <strain evidence="1 2">Neff</strain>
    </source>
</reference>
<dbReference type="GeneID" id="14916458"/>
<gene>
    <name evidence="1" type="ORF">ACA1_079290</name>
</gene>
<dbReference type="Proteomes" id="UP000011083">
    <property type="component" value="Unassembled WGS sequence"/>
</dbReference>
<sequence>MDSLPDHIVTKILKFTDSDEAIAAWAATSRKNRDLAWRCIYEIMFVVLAYRDQHIRVLAVFVEEAAAVAYAGKLCEGDDYADAADYVWAADAIFDGHSEELNRCVAVQKAPHTK</sequence>
<dbReference type="AlphaFoldDB" id="L8GS58"/>
<keyword evidence="2" id="KW-1185">Reference proteome</keyword>
<evidence type="ECO:0000313" key="2">
    <source>
        <dbReference type="Proteomes" id="UP000011083"/>
    </source>
</evidence>
<name>L8GS58_ACACF</name>
<dbReference type="RefSeq" id="XP_004337843.1">
    <property type="nucleotide sequence ID" value="XM_004337795.1"/>
</dbReference>
<dbReference type="EMBL" id="KB008022">
    <property type="protein sequence ID" value="ELR15830.1"/>
    <property type="molecule type" value="Genomic_DNA"/>
</dbReference>
<accession>L8GS58</accession>
<organism evidence="1 2">
    <name type="scientific">Acanthamoeba castellanii (strain ATCC 30010 / Neff)</name>
    <dbReference type="NCBI Taxonomy" id="1257118"/>
    <lineage>
        <taxon>Eukaryota</taxon>
        <taxon>Amoebozoa</taxon>
        <taxon>Discosea</taxon>
        <taxon>Longamoebia</taxon>
        <taxon>Centramoebida</taxon>
        <taxon>Acanthamoebidae</taxon>
        <taxon>Acanthamoeba</taxon>
    </lineage>
</organism>
<dbReference type="KEGG" id="acan:ACA1_079290"/>
<dbReference type="VEuPathDB" id="AmoebaDB:ACA1_079290"/>
<evidence type="ECO:0008006" key="3">
    <source>
        <dbReference type="Google" id="ProtNLM"/>
    </source>
</evidence>
<protein>
    <recommendedName>
        <fullName evidence="3">F-box domain-containing protein</fullName>
    </recommendedName>
</protein>
<proteinExistence type="predicted"/>
<evidence type="ECO:0000313" key="1">
    <source>
        <dbReference type="EMBL" id="ELR15830.1"/>
    </source>
</evidence>